<proteinExistence type="predicted"/>
<dbReference type="Proteomes" id="UP000059680">
    <property type="component" value="Chromosome 11"/>
</dbReference>
<dbReference type="STRING" id="39947.A0A0P0Y0B2"/>
<evidence type="ECO:0000313" key="2">
    <source>
        <dbReference type="Proteomes" id="UP000059680"/>
    </source>
</evidence>
<reference evidence="1 2" key="3">
    <citation type="journal article" date="2013" name="Rice">
        <title>Improvement of the Oryza sativa Nipponbare reference genome using next generation sequence and optical map data.</title>
        <authorList>
            <person name="Kawahara Y."/>
            <person name="de la Bastide M."/>
            <person name="Hamilton J.P."/>
            <person name="Kanamori H."/>
            <person name="McCombie W.R."/>
            <person name="Ouyang S."/>
            <person name="Schwartz D.C."/>
            <person name="Tanaka T."/>
            <person name="Wu J."/>
            <person name="Zhou S."/>
            <person name="Childs K.L."/>
            <person name="Davidson R.M."/>
            <person name="Lin H."/>
            <person name="Quesada-Ocampo L."/>
            <person name="Vaillancourt B."/>
            <person name="Sakai H."/>
            <person name="Lee S.S."/>
            <person name="Kim J."/>
            <person name="Numa H."/>
            <person name="Itoh T."/>
            <person name="Buell C.R."/>
            <person name="Matsumoto T."/>
        </authorList>
    </citation>
    <scope>NUCLEOTIDE SEQUENCE [LARGE SCALE GENOMIC DNA]</scope>
    <source>
        <strain evidence="2">cv. Nipponbare</strain>
    </source>
</reference>
<name>A0A0P0Y0B2_ORYSJ</name>
<reference evidence="2" key="1">
    <citation type="journal article" date="2005" name="Nature">
        <title>The map-based sequence of the rice genome.</title>
        <authorList>
            <consortium name="International rice genome sequencing project (IRGSP)"/>
            <person name="Matsumoto T."/>
            <person name="Wu J."/>
            <person name="Kanamori H."/>
            <person name="Katayose Y."/>
            <person name="Fujisawa M."/>
            <person name="Namiki N."/>
            <person name="Mizuno H."/>
            <person name="Yamamoto K."/>
            <person name="Antonio B.A."/>
            <person name="Baba T."/>
            <person name="Sakata K."/>
            <person name="Nagamura Y."/>
            <person name="Aoki H."/>
            <person name="Arikawa K."/>
            <person name="Arita K."/>
            <person name="Bito T."/>
            <person name="Chiden Y."/>
            <person name="Fujitsuka N."/>
            <person name="Fukunaka R."/>
            <person name="Hamada M."/>
            <person name="Harada C."/>
            <person name="Hayashi A."/>
            <person name="Hijishita S."/>
            <person name="Honda M."/>
            <person name="Hosokawa S."/>
            <person name="Ichikawa Y."/>
            <person name="Idonuma A."/>
            <person name="Iijima M."/>
            <person name="Ikeda M."/>
            <person name="Ikeno M."/>
            <person name="Ito K."/>
            <person name="Ito S."/>
            <person name="Ito T."/>
            <person name="Ito Y."/>
            <person name="Ito Y."/>
            <person name="Iwabuchi A."/>
            <person name="Kamiya K."/>
            <person name="Karasawa W."/>
            <person name="Kurita K."/>
            <person name="Katagiri S."/>
            <person name="Kikuta A."/>
            <person name="Kobayashi H."/>
            <person name="Kobayashi N."/>
            <person name="Machita K."/>
            <person name="Maehara T."/>
            <person name="Masukawa M."/>
            <person name="Mizubayashi T."/>
            <person name="Mukai Y."/>
            <person name="Nagasaki H."/>
            <person name="Nagata Y."/>
            <person name="Naito S."/>
            <person name="Nakashima M."/>
            <person name="Nakama Y."/>
            <person name="Nakamichi Y."/>
            <person name="Nakamura M."/>
            <person name="Meguro A."/>
            <person name="Negishi M."/>
            <person name="Ohta I."/>
            <person name="Ohta T."/>
            <person name="Okamoto M."/>
            <person name="Ono N."/>
            <person name="Saji S."/>
            <person name="Sakaguchi M."/>
            <person name="Sakai K."/>
            <person name="Shibata M."/>
            <person name="Shimokawa T."/>
            <person name="Song J."/>
            <person name="Takazaki Y."/>
            <person name="Terasawa K."/>
            <person name="Tsugane M."/>
            <person name="Tsuji K."/>
            <person name="Ueda S."/>
            <person name="Waki K."/>
            <person name="Yamagata H."/>
            <person name="Yamamoto M."/>
            <person name="Yamamoto S."/>
            <person name="Yamane H."/>
            <person name="Yoshiki S."/>
            <person name="Yoshihara R."/>
            <person name="Yukawa K."/>
            <person name="Zhong H."/>
            <person name="Yano M."/>
            <person name="Yuan Q."/>
            <person name="Ouyang S."/>
            <person name="Liu J."/>
            <person name="Jones K.M."/>
            <person name="Gansberger K."/>
            <person name="Moffat K."/>
            <person name="Hill J."/>
            <person name="Bera J."/>
            <person name="Fadrosh D."/>
            <person name="Jin S."/>
            <person name="Johri S."/>
            <person name="Kim M."/>
            <person name="Overton L."/>
            <person name="Reardon M."/>
            <person name="Tsitrin T."/>
            <person name="Vuong H."/>
            <person name="Weaver B."/>
            <person name="Ciecko A."/>
            <person name="Tallon L."/>
            <person name="Jackson J."/>
            <person name="Pai G."/>
            <person name="Aken S.V."/>
            <person name="Utterback T."/>
            <person name="Reidmuller S."/>
            <person name="Feldblyum T."/>
            <person name="Hsiao J."/>
            <person name="Zismann V."/>
            <person name="Iobst S."/>
            <person name="de Vazeille A.R."/>
            <person name="Buell C.R."/>
            <person name="Ying K."/>
            <person name="Li Y."/>
            <person name="Lu T."/>
            <person name="Huang Y."/>
            <person name="Zhao Q."/>
            <person name="Feng Q."/>
            <person name="Zhang L."/>
            <person name="Zhu J."/>
            <person name="Weng Q."/>
            <person name="Mu J."/>
            <person name="Lu Y."/>
            <person name="Fan D."/>
            <person name="Liu Y."/>
            <person name="Guan J."/>
            <person name="Zhang Y."/>
            <person name="Yu S."/>
            <person name="Liu X."/>
            <person name="Zhang Y."/>
            <person name="Hong G."/>
            <person name="Han B."/>
            <person name="Choisne N."/>
            <person name="Demange N."/>
            <person name="Orjeda G."/>
            <person name="Samain S."/>
            <person name="Cattolico L."/>
            <person name="Pelletier E."/>
            <person name="Couloux A."/>
            <person name="Segurens B."/>
            <person name="Wincker P."/>
            <person name="D'Hont A."/>
            <person name="Scarpelli C."/>
            <person name="Weissenbach J."/>
            <person name="Salanoubat M."/>
            <person name="Quetier F."/>
            <person name="Yu Y."/>
            <person name="Kim H.R."/>
            <person name="Rambo T."/>
            <person name="Currie J."/>
            <person name="Collura K."/>
            <person name="Luo M."/>
            <person name="Yang T."/>
            <person name="Ammiraju J.S.S."/>
            <person name="Engler F."/>
            <person name="Soderlund C."/>
            <person name="Wing R.A."/>
            <person name="Palmer L.E."/>
            <person name="de la Bastide M."/>
            <person name="Spiegel L."/>
            <person name="Nascimento L."/>
            <person name="Zutavern T."/>
            <person name="O'Shaughnessy A."/>
            <person name="Dike S."/>
            <person name="Dedhia N."/>
            <person name="Preston R."/>
            <person name="Balija V."/>
            <person name="McCombie W.R."/>
            <person name="Chow T."/>
            <person name="Chen H."/>
            <person name="Chung M."/>
            <person name="Chen C."/>
            <person name="Shaw J."/>
            <person name="Wu H."/>
            <person name="Hsiao K."/>
            <person name="Chao Y."/>
            <person name="Chu M."/>
            <person name="Cheng C."/>
            <person name="Hour A."/>
            <person name="Lee P."/>
            <person name="Lin S."/>
            <person name="Lin Y."/>
            <person name="Liou J."/>
            <person name="Liu S."/>
            <person name="Hsing Y."/>
            <person name="Raghuvanshi S."/>
            <person name="Mohanty A."/>
            <person name="Bharti A.K."/>
            <person name="Gaur A."/>
            <person name="Gupta V."/>
            <person name="Kumar D."/>
            <person name="Ravi V."/>
            <person name="Vij S."/>
            <person name="Kapur A."/>
            <person name="Khurana P."/>
            <person name="Khurana P."/>
            <person name="Khurana J.P."/>
            <person name="Tyagi A.K."/>
            <person name="Gaikwad K."/>
            <person name="Singh A."/>
            <person name="Dalal V."/>
            <person name="Srivastava S."/>
            <person name="Dixit A."/>
            <person name="Pal A.K."/>
            <person name="Ghazi I.A."/>
            <person name="Yadav M."/>
            <person name="Pandit A."/>
            <person name="Bhargava A."/>
            <person name="Sureshbabu K."/>
            <person name="Batra K."/>
            <person name="Sharma T.R."/>
            <person name="Mohapatra T."/>
            <person name="Singh N.K."/>
            <person name="Messing J."/>
            <person name="Nelson A.B."/>
            <person name="Fuks G."/>
            <person name="Kavchok S."/>
            <person name="Keizer G."/>
            <person name="Linton E."/>
            <person name="Llaca V."/>
            <person name="Song R."/>
            <person name="Tanyolac B."/>
            <person name="Young S."/>
            <person name="Ho-Il K."/>
            <person name="Hahn J.H."/>
            <person name="Sangsakoo G."/>
            <person name="Vanavichit A."/>
            <person name="de Mattos Luiz.A.T."/>
            <person name="Zimmer P.D."/>
            <person name="Malone G."/>
            <person name="Dellagostin O."/>
            <person name="de Oliveira A.C."/>
            <person name="Bevan M."/>
            <person name="Bancroft I."/>
            <person name="Minx P."/>
            <person name="Cordum H."/>
            <person name="Wilson R."/>
            <person name="Cheng Z."/>
            <person name="Jin W."/>
            <person name="Jiang J."/>
            <person name="Leong S.A."/>
            <person name="Iwama H."/>
            <person name="Gojobori T."/>
            <person name="Itoh T."/>
            <person name="Niimura Y."/>
            <person name="Fujii Y."/>
            <person name="Habara T."/>
            <person name="Sakai H."/>
            <person name="Sato Y."/>
            <person name="Wilson G."/>
            <person name="Kumar K."/>
            <person name="McCouch S."/>
            <person name="Juretic N."/>
            <person name="Hoen D."/>
            <person name="Wright S."/>
            <person name="Bruskiewich R."/>
            <person name="Bureau T."/>
            <person name="Miyao A."/>
            <person name="Hirochika H."/>
            <person name="Nishikawa T."/>
            <person name="Kadowaki K."/>
            <person name="Sugiura M."/>
            <person name="Burr B."/>
            <person name="Sasaki T."/>
        </authorList>
    </citation>
    <scope>NUCLEOTIDE SEQUENCE [LARGE SCALE GENOMIC DNA]</scope>
    <source>
        <strain evidence="2">cv. Nipponbare</strain>
    </source>
</reference>
<dbReference type="Gramene" id="Os11t0218619-00">
    <property type="protein sequence ID" value="Os11t0218619-00"/>
    <property type="gene ID" value="Os11g0218619"/>
</dbReference>
<keyword evidence="2" id="KW-1185">Reference proteome</keyword>
<evidence type="ECO:0000313" key="1">
    <source>
        <dbReference type="EMBL" id="BAT13233.1"/>
    </source>
</evidence>
<gene>
    <name evidence="1" type="ordered locus">Os11g0218619</name>
    <name evidence="1" type="ORF">OSNPB_110218619</name>
</gene>
<dbReference type="InParanoid" id="A0A0P0Y0B2"/>
<sequence length="125" mass="14064">MERPTKEFMESPSSSHAPQNTLLRQWFQNNIDIMHGIVGNTIVLTLPNKYEKRRLITHANAKSKSEKLSPSHQDGAVSLVPSYHMDPLFEPQDLSSFSTVFTQEKSSVPTWSGPLADLSRVGKQK</sequence>
<dbReference type="PaxDb" id="39947-A0A0P0Y0B2"/>
<protein>
    <submittedName>
        <fullName evidence="1">Os11g0218619 protein</fullName>
    </submittedName>
</protein>
<accession>A0A0P0Y0B2</accession>
<organism evidence="1 2">
    <name type="scientific">Oryza sativa subsp. japonica</name>
    <name type="common">Rice</name>
    <dbReference type="NCBI Taxonomy" id="39947"/>
    <lineage>
        <taxon>Eukaryota</taxon>
        <taxon>Viridiplantae</taxon>
        <taxon>Streptophyta</taxon>
        <taxon>Embryophyta</taxon>
        <taxon>Tracheophyta</taxon>
        <taxon>Spermatophyta</taxon>
        <taxon>Magnoliopsida</taxon>
        <taxon>Liliopsida</taxon>
        <taxon>Poales</taxon>
        <taxon>Poaceae</taxon>
        <taxon>BOP clade</taxon>
        <taxon>Oryzoideae</taxon>
        <taxon>Oryzeae</taxon>
        <taxon>Oryzinae</taxon>
        <taxon>Oryza</taxon>
        <taxon>Oryza sativa</taxon>
    </lineage>
</organism>
<reference evidence="1 2" key="2">
    <citation type="journal article" date="2013" name="Plant Cell Physiol.">
        <title>Rice Annotation Project Database (RAP-DB): an integrative and interactive database for rice genomics.</title>
        <authorList>
            <person name="Sakai H."/>
            <person name="Lee S.S."/>
            <person name="Tanaka T."/>
            <person name="Numa H."/>
            <person name="Kim J."/>
            <person name="Kawahara Y."/>
            <person name="Wakimoto H."/>
            <person name="Yang C.C."/>
            <person name="Iwamoto M."/>
            <person name="Abe T."/>
            <person name="Yamada Y."/>
            <person name="Muto A."/>
            <person name="Inokuchi H."/>
            <person name="Ikemura T."/>
            <person name="Matsumoto T."/>
            <person name="Sasaki T."/>
            <person name="Itoh T."/>
        </authorList>
    </citation>
    <scope>NUCLEOTIDE SEQUENCE [LARGE SCALE GENOMIC DNA]</scope>
    <source>
        <strain evidence="2">cv. Nipponbare</strain>
    </source>
</reference>
<dbReference type="eggNOG" id="KOG0600">
    <property type="taxonomic scope" value="Eukaryota"/>
</dbReference>
<dbReference type="EMBL" id="AP014967">
    <property type="protein sequence ID" value="BAT13233.1"/>
    <property type="molecule type" value="Genomic_DNA"/>
</dbReference>
<dbReference type="AlphaFoldDB" id="A0A0P0Y0B2"/>